<reference evidence="3" key="2">
    <citation type="submission" date="2025-08" db="UniProtKB">
        <authorList>
            <consortium name="Ensembl"/>
        </authorList>
    </citation>
    <scope>IDENTIFICATION</scope>
</reference>
<proteinExistence type="predicted"/>
<evidence type="ECO:0000259" key="2">
    <source>
        <dbReference type="Pfam" id="PF15696"/>
    </source>
</evidence>
<reference evidence="3" key="3">
    <citation type="submission" date="2025-09" db="UniProtKB">
        <authorList>
            <consortium name="Ensembl"/>
        </authorList>
    </citation>
    <scope>IDENTIFICATION</scope>
</reference>
<feature type="compositionally biased region" description="Basic residues" evidence="1">
    <location>
        <begin position="236"/>
        <end position="254"/>
    </location>
</feature>
<dbReference type="AlphaFoldDB" id="A0A3B4DAX0"/>
<sequence>MNPRLSLLQLLKQFFSPRFLNISPFFRNRKTVNYSDFLDDDDEDFATVKGPPNKKARASVKDPHHESNRETPSNSPKAMDAKIGKGPKERLSLDEKLHKRDLEAALSLSLLQSMEKVEEPLTNALDEKCQPPVLTHCSMDGSCLDDTSSYHLLPRDSPPVLSNCSVDVNCLGLDHVTSEQTPSRQKTSKTRQPRKRVLQDENDSAGDEDYKPQNTPESDADFSDPDESEDEEFSVKKKGEKKKTSRNEKKKIAKKERNTPKLPKATQKSAVSKTAVSRSPGVTQAVPAQKTSPITPPMPKHALCSSPAGGRLPKWNPPGLVGNSPTSCQSAPVKSPGLGLRLGLSRLARVKPLHSNAAAH</sequence>
<gene>
    <name evidence="3" type="primary">RAD51AP1</name>
</gene>
<dbReference type="Pfam" id="PF15696">
    <property type="entry name" value="RAD51_interact"/>
    <property type="match status" value="1"/>
</dbReference>
<organism evidence="3 4">
    <name type="scientific">Pygocentrus nattereri</name>
    <name type="common">Red-bellied piranha</name>
    <dbReference type="NCBI Taxonomy" id="42514"/>
    <lineage>
        <taxon>Eukaryota</taxon>
        <taxon>Metazoa</taxon>
        <taxon>Chordata</taxon>
        <taxon>Craniata</taxon>
        <taxon>Vertebrata</taxon>
        <taxon>Euteleostomi</taxon>
        <taxon>Actinopterygii</taxon>
        <taxon>Neopterygii</taxon>
        <taxon>Teleostei</taxon>
        <taxon>Ostariophysi</taxon>
        <taxon>Characiformes</taxon>
        <taxon>Characoidei</taxon>
        <taxon>Pygocentrus</taxon>
    </lineage>
</organism>
<feature type="domain" description="RAD51 interacting motif" evidence="2">
    <location>
        <begin position="321"/>
        <end position="357"/>
    </location>
</feature>
<dbReference type="STRING" id="42514.ENSPNAP00000020598"/>
<reference evidence="3 4" key="1">
    <citation type="submission" date="2020-10" db="EMBL/GenBank/DDBJ databases">
        <title>Pygocentrus nattereri (red-bellied piranha) genome, fPygNat1, primary haplotype.</title>
        <authorList>
            <person name="Myers G."/>
            <person name="Meyer A."/>
            <person name="Karagic N."/>
            <person name="Pippel M."/>
            <person name="Winkler S."/>
            <person name="Tracey A."/>
            <person name="Wood J."/>
            <person name="Formenti G."/>
            <person name="Howe K."/>
            <person name="Fedrigo O."/>
            <person name="Jarvis E.D."/>
        </authorList>
    </citation>
    <scope>NUCLEOTIDE SEQUENCE [LARGE SCALE GENOMIC DNA]</scope>
</reference>
<dbReference type="Ensembl" id="ENSPNAT00000040108.2">
    <property type="protein sequence ID" value="ENSPNAP00000020598.2"/>
    <property type="gene ID" value="ENSPNAG00000027473.2"/>
</dbReference>
<dbReference type="OMA" id="WNPPAQV"/>
<dbReference type="OrthoDB" id="6162659at2759"/>
<accession>A0A3B4DAX0</accession>
<name>A0A3B4DAX0_PYGNA</name>
<keyword evidence="4" id="KW-1185">Reference proteome</keyword>
<feature type="compositionally biased region" description="Polar residues" evidence="1">
    <location>
        <begin position="323"/>
        <end position="332"/>
    </location>
</feature>
<dbReference type="Proteomes" id="UP001501920">
    <property type="component" value="Chromosome 11"/>
</dbReference>
<evidence type="ECO:0000313" key="4">
    <source>
        <dbReference type="Proteomes" id="UP001501920"/>
    </source>
</evidence>
<feature type="compositionally biased region" description="Basic residues" evidence="1">
    <location>
        <begin position="186"/>
        <end position="196"/>
    </location>
</feature>
<dbReference type="InterPro" id="IPR031419">
    <property type="entry name" value="RAD51_interact"/>
</dbReference>
<dbReference type="GO" id="GO:0036297">
    <property type="term" value="P:interstrand cross-link repair"/>
    <property type="evidence" value="ECO:0007669"/>
    <property type="project" value="TreeGrafter"/>
</dbReference>
<dbReference type="GO" id="GO:0003697">
    <property type="term" value="F:single-stranded DNA binding"/>
    <property type="evidence" value="ECO:0007669"/>
    <property type="project" value="TreeGrafter"/>
</dbReference>
<feature type="compositionally biased region" description="Basic and acidic residues" evidence="1">
    <location>
        <begin position="59"/>
        <end position="69"/>
    </location>
</feature>
<dbReference type="PANTHER" id="PTHR15361:SF4">
    <property type="entry name" value="RAD51-ASSOCIATED PROTEIN 1"/>
    <property type="match status" value="1"/>
</dbReference>
<feature type="compositionally biased region" description="Polar residues" evidence="1">
    <location>
        <begin position="266"/>
        <end position="282"/>
    </location>
</feature>
<dbReference type="GO" id="GO:0000724">
    <property type="term" value="P:double-strand break repair via homologous recombination"/>
    <property type="evidence" value="ECO:0007669"/>
    <property type="project" value="TreeGrafter"/>
</dbReference>
<feature type="region of interest" description="Disordered" evidence="1">
    <location>
        <begin position="177"/>
        <end position="334"/>
    </location>
</feature>
<dbReference type="InterPro" id="IPR052003">
    <property type="entry name" value="HR_DNA-Binding_Protein"/>
</dbReference>
<feature type="compositionally biased region" description="Acidic residues" evidence="1">
    <location>
        <begin position="218"/>
        <end position="232"/>
    </location>
</feature>
<feature type="region of interest" description="Disordered" evidence="1">
    <location>
        <begin position="43"/>
        <end position="87"/>
    </location>
</feature>
<dbReference type="GeneTree" id="ENSGT00940000153414"/>
<evidence type="ECO:0000256" key="1">
    <source>
        <dbReference type="SAM" id="MobiDB-lite"/>
    </source>
</evidence>
<protein>
    <recommendedName>
        <fullName evidence="2">RAD51 interacting motif domain-containing protein</fullName>
    </recommendedName>
</protein>
<dbReference type="PANTHER" id="PTHR15361">
    <property type="entry name" value="RAD51/NUKS-INTERACTING PROTEIN"/>
    <property type="match status" value="1"/>
</dbReference>
<evidence type="ECO:0000313" key="3">
    <source>
        <dbReference type="Ensembl" id="ENSPNAP00000020598.2"/>
    </source>
</evidence>
<dbReference type="GO" id="GO:0003690">
    <property type="term" value="F:double-stranded DNA binding"/>
    <property type="evidence" value="ECO:0007669"/>
    <property type="project" value="TreeGrafter"/>
</dbReference>